<reference evidence="2 3" key="1">
    <citation type="submission" date="2022-05" db="EMBL/GenBank/DDBJ databases">
        <authorList>
            <person name="Park J.-S."/>
        </authorList>
    </citation>
    <scope>NUCLEOTIDE SEQUENCE [LARGE SCALE GENOMIC DNA]</scope>
    <source>
        <strain evidence="2 3">2012CJ34-2</strain>
    </source>
</reference>
<dbReference type="SUPFAM" id="SSF54001">
    <property type="entry name" value="Cysteine proteinases"/>
    <property type="match status" value="1"/>
</dbReference>
<accession>A0ABT0PIX7</accession>
<gene>
    <name evidence="2" type="ORF">M3P05_13580</name>
</gene>
<dbReference type="EMBL" id="JAMFLX010000018">
    <property type="protein sequence ID" value="MCL6270956.1"/>
    <property type="molecule type" value="Genomic_DNA"/>
</dbReference>
<dbReference type="Proteomes" id="UP001203338">
    <property type="component" value="Unassembled WGS sequence"/>
</dbReference>
<organism evidence="2 3">
    <name type="scientific">Parendozoicomonas callyspongiae</name>
    <dbReference type="NCBI Taxonomy" id="2942213"/>
    <lineage>
        <taxon>Bacteria</taxon>
        <taxon>Pseudomonadati</taxon>
        <taxon>Pseudomonadota</taxon>
        <taxon>Gammaproteobacteria</taxon>
        <taxon>Oceanospirillales</taxon>
        <taxon>Endozoicomonadaceae</taxon>
        <taxon>Parendozoicomonas</taxon>
    </lineage>
</organism>
<evidence type="ECO:0000313" key="2">
    <source>
        <dbReference type="EMBL" id="MCL6270956.1"/>
    </source>
</evidence>
<dbReference type="InterPro" id="IPR038765">
    <property type="entry name" value="Papain-like_cys_pep_sf"/>
</dbReference>
<dbReference type="InterPro" id="IPR050164">
    <property type="entry name" value="Peptidase_C19"/>
</dbReference>
<evidence type="ECO:0000313" key="3">
    <source>
        <dbReference type="Proteomes" id="UP001203338"/>
    </source>
</evidence>
<keyword evidence="2" id="KW-0378">Hydrolase</keyword>
<name>A0ABT0PIX7_9GAMM</name>
<protein>
    <submittedName>
        <fullName evidence="2">Ubiquitin carboxyl-terminal hydrolase</fullName>
    </submittedName>
</protein>
<sequence>MLSLKKLTAQELSSLKDVAYDCSANKGEFDRYGVTSVDPELHLQKLTETVQSLEGKAGYAKVTKVETPNDLTVRPLVWLAEQCRNFESINTISKSTIKNVQAKHKMKRLIQNLDQLSLPTETKLQMLESLMIDAPELEAATVKAIQCSISQKKAEYKQQLPEKKAEEQGGTPAVMPGGQSIIQRMQKMIEKARKAREDANERSSSQHDIEIPVDEAGSLYVSPRASAKVSELYLDLGYCLNKPVPVIEQQLQTHCQNLLNRTGDTPASDGYPLQPRKGWPTAEQLRSFVQGNNGPTIDKVFIPVIASALGVTVECEIQTDANTDIQRFDKDGSRVAKLANTDIYMKLTIGEVFQKREVDQGDDAPRSLAVKDFVAAQASTPVYTSLKEQLIGMKLIADEQEYLILSEAWGKDCPLLQRADFPEKLQYLKLLQEEAEKDKRPFSYVQLALIHKSGLLDAFLPDIKTACDKKESLSLIYNDVDREYSERVFPACKSFFNERQKVNVRLAGPAMANWAHNCWFNASTNMLMSILEPRVLEKLKQKTYEGQYAEAQSAVRDAVVDLWEACDAIRSGKVEPHSVAGHQLRLMQAMHALGRQDHLMVQQLFNCPRPIEQHDANQYLLAIMDVLELQAQSEVQIATPNKTTCELGGKQLTRYSKNTLFEPMLQVPVVDRPGPIQALTQALTPEGFQAMASSHYYMADQQVLQKKLADYHNLENTADPSEVALKRCAGAALGHIKDMADRCLDEDVLVVDENMQLLRDCTFMEGNTKRRGDYLPLLREGEAETEYLGDLGKYNSGADLRLLDNGGIVLEYSDSGKRRKLKGVAVLDSHGCLARPLLCNEDYKPRPSEKMPGMSAKGKPVYNQNGCLLKRDKSGGLYVDRESKVLPSLWIEHLKVTSKPTFSPQDVEGFAQDIAGVMRVKRYLNEGKLNQSQCPVTFNDCLQEAYGDVEGEYDWSEEELKEAGLDIEHWYPHYLKQQGVNPKTVLVKGQTKKQSYEYHRNHLTKPPVLRLKGTRSNSIQMNTKTCRQFSVGLNMFGMDYDLGRVTKKGKQAAEVFNSIQQGIHLPVVNEQGQQQIVEGRLKHLVCHQGKTAESGHYISLKFNDDRTITVEDDLKVLELEEYMKYYDKESPSGKDVAQILASLDLQPYMLLFERPDEPQM</sequence>
<dbReference type="PANTHER" id="PTHR24006">
    <property type="entry name" value="UBIQUITIN CARBOXYL-TERMINAL HYDROLASE"/>
    <property type="match status" value="1"/>
</dbReference>
<proteinExistence type="predicted"/>
<dbReference type="GO" id="GO:0016787">
    <property type="term" value="F:hydrolase activity"/>
    <property type="evidence" value="ECO:0007669"/>
    <property type="project" value="UniProtKB-KW"/>
</dbReference>
<dbReference type="Gene3D" id="3.90.70.10">
    <property type="entry name" value="Cysteine proteinases"/>
    <property type="match status" value="1"/>
</dbReference>
<dbReference type="RefSeq" id="WP_249700264.1">
    <property type="nucleotide sequence ID" value="NZ_JAMFLX010000018.1"/>
</dbReference>
<keyword evidence="3" id="KW-1185">Reference proteome</keyword>
<comment type="caution">
    <text evidence="2">The sequence shown here is derived from an EMBL/GenBank/DDBJ whole genome shotgun (WGS) entry which is preliminary data.</text>
</comment>
<feature type="region of interest" description="Disordered" evidence="1">
    <location>
        <begin position="188"/>
        <end position="210"/>
    </location>
</feature>
<evidence type="ECO:0000256" key="1">
    <source>
        <dbReference type="SAM" id="MobiDB-lite"/>
    </source>
</evidence>